<name>A0A8H3FGD2_9LECA</name>
<dbReference type="InterPro" id="IPR052462">
    <property type="entry name" value="SLIRP/GR-RBP-like"/>
</dbReference>
<dbReference type="InterPro" id="IPR012677">
    <property type="entry name" value="Nucleotide-bd_a/b_plait_sf"/>
</dbReference>
<dbReference type="PANTHER" id="PTHR48027">
    <property type="entry name" value="HETEROGENEOUS NUCLEAR RIBONUCLEOPROTEIN 87F-RELATED"/>
    <property type="match status" value="1"/>
</dbReference>
<keyword evidence="1 2" id="KW-0694">RNA-binding</keyword>
<sequence>MAPSSSGDKTLFANLLAMESSRIFVKGLPPSLSPDDFRKHFSKHSAITDAKFIPHRRNGYVGYKTPEDAAKAVKYHNKSFMRMSKLGVELARSVEDQSSVRSGINSANSSKREHADIQEQGPTGSITDAEKKRKREGPVEYGRKSKLQEYLEVMQPPSKSKSWENQDVATPQASAQPISNAENTTTQEARKDDVYEHVPKKRKKEQKIEEAKVLPAEPPVPVDMPNVDSRTAPSDVDPSQDTTRDSLTKPSAASDADWLRSRTSRLLGLVNDDDVLPKALPQDAPTEKIGLSDIPELVTEGSVSDASIQANGELGFEGSMPEKEAAGNGRLFVRNLAYTTTEEDLRKYFGDGGDGTIEEVSPWAV</sequence>
<dbReference type="EMBL" id="CAJPDT010000025">
    <property type="protein sequence ID" value="CAF9920406.1"/>
    <property type="molecule type" value="Genomic_DNA"/>
</dbReference>
<accession>A0A8H3FGD2</accession>
<feature type="compositionally biased region" description="Basic and acidic residues" evidence="3">
    <location>
        <begin position="188"/>
        <end position="198"/>
    </location>
</feature>
<evidence type="ECO:0000256" key="1">
    <source>
        <dbReference type="ARBA" id="ARBA00022884"/>
    </source>
</evidence>
<dbReference type="InterPro" id="IPR035979">
    <property type="entry name" value="RBD_domain_sf"/>
</dbReference>
<organism evidence="5 6">
    <name type="scientific">Imshaugia aleurites</name>
    <dbReference type="NCBI Taxonomy" id="172621"/>
    <lineage>
        <taxon>Eukaryota</taxon>
        <taxon>Fungi</taxon>
        <taxon>Dikarya</taxon>
        <taxon>Ascomycota</taxon>
        <taxon>Pezizomycotina</taxon>
        <taxon>Lecanoromycetes</taxon>
        <taxon>OSLEUM clade</taxon>
        <taxon>Lecanoromycetidae</taxon>
        <taxon>Lecanorales</taxon>
        <taxon>Lecanorineae</taxon>
        <taxon>Parmeliaceae</taxon>
        <taxon>Imshaugia</taxon>
    </lineage>
</organism>
<dbReference type="Proteomes" id="UP000664534">
    <property type="component" value="Unassembled WGS sequence"/>
</dbReference>
<comment type="caution">
    <text evidence="5">The sequence shown here is derived from an EMBL/GenBank/DDBJ whole genome shotgun (WGS) entry which is preliminary data.</text>
</comment>
<keyword evidence="6" id="KW-1185">Reference proteome</keyword>
<dbReference type="AlphaFoldDB" id="A0A8H3FGD2"/>
<dbReference type="SMART" id="SM00360">
    <property type="entry name" value="RRM"/>
    <property type="match status" value="1"/>
</dbReference>
<evidence type="ECO:0000256" key="3">
    <source>
        <dbReference type="SAM" id="MobiDB-lite"/>
    </source>
</evidence>
<proteinExistence type="predicted"/>
<feature type="compositionally biased region" description="Basic and acidic residues" evidence="3">
    <location>
        <begin position="128"/>
        <end position="149"/>
    </location>
</feature>
<evidence type="ECO:0000259" key="4">
    <source>
        <dbReference type="PROSITE" id="PS50102"/>
    </source>
</evidence>
<dbReference type="InterPro" id="IPR000504">
    <property type="entry name" value="RRM_dom"/>
</dbReference>
<feature type="region of interest" description="Disordered" evidence="3">
    <location>
        <begin position="93"/>
        <end position="260"/>
    </location>
</feature>
<dbReference type="SUPFAM" id="SSF54928">
    <property type="entry name" value="RNA-binding domain, RBD"/>
    <property type="match status" value="1"/>
</dbReference>
<evidence type="ECO:0000313" key="5">
    <source>
        <dbReference type="EMBL" id="CAF9920406.1"/>
    </source>
</evidence>
<feature type="domain" description="RRM" evidence="4">
    <location>
        <begin position="21"/>
        <end position="93"/>
    </location>
</feature>
<dbReference type="OrthoDB" id="5151412at2759"/>
<dbReference type="Pfam" id="PF00076">
    <property type="entry name" value="RRM_1"/>
    <property type="match status" value="1"/>
</dbReference>
<protein>
    <submittedName>
        <fullName evidence="5">Multiple RNA-binding domain-containing protein 1</fullName>
    </submittedName>
</protein>
<gene>
    <name evidence="5" type="primary">MRD1_2</name>
    <name evidence="5" type="ORF">IMSHALPRED_004876</name>
</gene>
<feature type="compositionally biased region" description="Polar residues" evidence="3">
    <location>
        <begin position="157"/>
        <end position="187"/>
    </location>
</feature>
<dbReference type="Gene3D" id="3.30.70.330">
    <property type="match status" value="2"/>
</dbReference>
<evidence type="ECO:0000256" key="2">
    <source>
        <dbReference type="PROSITE-ProRule" id="PRU00176"/>
    </source>
</evidence>
<dbReference type="GO" id="GO:0003723">
    <property type="term" value="F:RNA binding"/>
    <property type="evidence" value="ECO:0007669"/>
    <property type="project" value="UniProtKB-UniRule"/>
</dbReference>
<reference evidence="5" key="1">
    <citation type="submission" date="2021-03" db="EMBL/GenBank/DDBJ databases">
        <authorList>
            <person name="Tagirdzhanova G."/>
        </authorList>
    </citation>
    <scope>NUCLEOTIDE SEQUENCE</scope>
</reference>
<dbReference type="PROSITE" id="PS50102">
    <property type="entry name" value="RRM"/>
    <property type="match status" value="1"/>
</dbReference>
<feature type="compositionally biased region" description="Polar residues" evidence="3">
    <location>
        <begin position="228"/>
        <end position="241"/>
    </location>
</feature>
<evidence type="ECO:0000313" key="6">
    <source>
        <dbReference type="Proteomes" id="UP000664534"/>
    </source>
</evidence>
<feature type="compositionally biased region" description="Polar residues" evidence="3">
    <location>
        <begin position="96"/>
        <end position="109"/>
    </location>
</feature>